<evidence type="ECO:0000313" key="2">
    <source>
        <dbReference type="EMBL" id="GKH72486.1"/>
    </source>
</evidence>
<proteinExistence type="predicted"/>
<dbReference type="Proteomes" id="UP000434916">
    <property type="component" value="Unassembled WGS sequence"/>
</dbReference>
<protein>
    <submittedName>
        <fullName evidence="9">DUF5036 domain-containing protein</fullName>
    </submittedName>
</protein>
<name>A0A355VNF6_9BACT</name>
<keyword evidence="14" id="KW-1185">Reference proteome</keyword>
<dbReference type="OrthoDB" id="1083121at2"/>
<evidence type="ECO:0000313" key="9">
    <source>
        <dbReference type="EMBL" id="RHH80398.1"/>
    </source>
</evidence>
<evidence type="ECO:0000313" key="7">
    <source>
        <dbReference type="EMBL" id="RGZ49461.1"/>
    </source>
</evidence>
<evidence type="ECO:0000313" key="5">
    <source>
        <dbReference type="EMBL" id="MTU67857.1"/>
    </source>
</evidence>
<evidence type="ECO:0000313" key="12">
    <source>
        <dbReference type="Proteomes" id="UP000285173"/>
    </source>
</evidence>
<evidence type="ECO:0000313" key="14">
    <source>
        <dbReference type="Proteomes" id="UP000434916"/>
    </source>
</evidence>
<dbReference type="EMBL" id="QSUP01000004">
    <property type="protein sequence ID" value="RGN52907.1"/>
    <property type="molecule type" value="Genomic_DNA"/>
</dbReference>
<dbReference type="Proteomes" id="UP000261088">
    <property type="component" value="Unassembled WGS sequence"/>
</dbReference>
<dbReference type="EMBL" id="WNDA01000002">
    <property type="protein sequence ID" value="MTU67857.1"/>
    <property type="molecule type" value="Genomic_DNA"/>
</dbReference>
<reference evidence="2" key="3">
    <citation type="submission" date="2022-01" db="EMBL/GenBank/DDBJ databases">
        <title>Novel bile acid biosynthetic pathways are enriched in the microbiome of centenarians.</title>
        <authorList>
            <person name="Sato Y."/>
            <person name="Atarashi K."/>
            <person name="Plichta R.D."/>
            <person name="Arai Y."/>
            <person name="Sasajima S."/>
            <person name="Kearney M.S."/>
            <person name="Suda W."/>
            <person name="Takeshita K."/>
            <person name="Sasaki T."/>
            <person name="Okamoto S."/>
            <person name="Skelly N.A."/>
            <person name="Okamura Y."/>
            <person name="Vlamakis H."/>
            <person name="Li Y."/>
            <person name="Tanoue T."/>
            <person name="Takei H."/>
            <person name="Nittono H."/>
            <person name="Narushima S."/>
            <person name="Irie J."/>
            <person name="Itoh H."/>
            <person name="Moriya K."/>
            <person name="Sugiura Y."/>
            <person name="Suematsu M."/>
            <person name="Moritoki N."/>
            <person name="Shibata S."/>
            <person name="Littman R.D."/>
            <person name="Fischbach A.M."/>
            <person name="Uwamino Y."/>
            <person name="Inoue T."/>
            <person name="Honda A."/>
            <person name="Hattori M."/>
            <person name="Murai T."/>
            <person name="Xavier J.R."/>
            <person name="Hirose N."/>
            <person name="Honda K."/>
        </authorList>
    </citation>
    <scope>NUCLEOTIDE SEQUENCE</scope>
    <source>
        <strain evidence="2">CE91-St3</strain>
    </source>
</reference>
<evidence type="ECO:0000313" key="15">
    <source>
        <dbReference type="Proteomes" id="UP000437446"/>
    </source>
</evidence>
<sequence length="237" mass="26137">MKKNFLFQLLLAAFLLPAFSCSDDDSAPEINNATTLNMLDVENGATRLGNSDIYINAANNFQTNECLIAEIGPSKGIGKVIPPQVGNGLVYQAAVTPGHLYQAFKEEAVKQFPSGKFALALAGDYYQFYVGSEIMKEEKRVGAVIQFALINPEADGLPAYDSTIGTVVSGYEDEIVREFPKDTEFSYDSDLEDLFQITTEGGILKVTLLPSWSDIRGNYAIYARHNEVYTKIYVKVE</sequence>
<evidence type="ECO:0000313" key="4">
    <source>
        <dbReference type="EMBL" id="MTU40197.1"/>
    </source>
</evidence>
<evidence type="ECO:0000256" key="1">
    <source>
        <dbReference type="SAM" id="SignalP"/>
    </source>
</evidence>
<dbReference type="EMBL" id="WNCR01000001">
    <property type="protein sequence ID" value="MTU27808.1"/>
    <property type="molecule type" value="Genomic_DNA"/>
</dbReference>
<evidence type="ECO:0000313" key="16">
    <source>
        <dbReference type="Proteomes" id="UP000448908"/>
    </source>
</evidence>
<dbReference type="Proteomes" id="UP000285173">
    <property type="component" value="Unassembled WGS sequence"/>
</dbReference>
<dbReference type="EMBL" id="QRKC01000001">
    <property type="protein sequence ID" value="RHH80398.1"/>
    <property type="molecule type" value="Genomic_DNA"/>
</dbReference>
<reference evidence="14 15" key="2">
    <citation type="journal article" date="2019" name="Nat. Med.">
        <title>A library of human gut bacterial isolates paired with longitudinal multiomics data enables mechanistic microbiome research.</title>
        <authorList>
            <person name="Poyet M."/>
            <person name="Groussin M."/>
            <person name="Gibbons S.M."/>
            <person name="Avila-Pacheco J."/>
            <person name="Jiang X."/>
            <person name="Kearney S.M."/>
            <person name="Perrotta A.R."/>
            <person name="Berdy B."/>
            <person name="Zhao S."/>
            <person name="Lieberman T.D."/>
            <person name="Swanson P.K."/>
            <person name="Smith M."/>
            <person name="Roesemann S."/>
            <person name="Alexander J.E."/>
            <person name="Rich S.A."/>
            <person name="Livny J."/>
            <person name="Vlamakis H."/>
            <person name="Clish C."/>
            <person name="Bullock K."/>
            <person name="Deik A."/>
            <person name="Scott J."/>
            <person name="Pierce K.A."/>
            <person name="Xavier R.J."/>
            <person name="Alm E.J."/>
        </authorList>
    </citation>
    <scope>NUCLEOTIDE SEQUENCE [LARGE SCALE GENOMIC DNA]</scope>
    <source>
        <strain evidence="5 16">BIOML-A16</strain>
        <strain evidence="3 15">BIOML-A25</strain>
        <strain evidence="4 14">BIOML-A29</strain>
    </source>
</reference>
<dbReference type="Proteomes" id="UP000448908">
    <property type="component" value="Unassembled WGS sequence"/>
</dbReference>
<organism evidence="9 11">
    <name type="scientific">Parabacteroides merdae</name>
    <dbReference type="NCBI Taxonomy" id="46503"/>
    <lineage>
        <taxon>Bacteria</taxon>
        <taxon>Pseudomonadati</taxon>
        <taxon>Bacteroidota</taxon>
        <taxon>Bacteroidia</taxon>
        <taxon>Bacteroidales</taxon>
        <taxon>Tannerellaceae</taxon>
        <taxon>Parabacteroides</taxon>
    </lineage>
</organism>
<feature type="signal peptide" evidence="1">
    <location>
        <begin position="1"/>
        <end position="20"/>
    </location>
</feature>
<gene>
    <name evidence="2" type="ORF">CE91St3_23490</name>
    <name evidence="9" type="ORF">DW191_04710</name>
    <name evidence="8" type="ORF">DW828_02375</name>
    <name evidence="7" type="ORF">DW986_06780</name>
    <name evidence="6" type="ORF">DXB61_04970</name>
    <name evidence="3" type="ORF">GMD66_00970</name>
    <name evidence="4" type="ORF">GMD82_12130</name>
    <name evidence="5" type="ORF">GMD92_01870</name>
</gene>
<dbReference type="Pfam" id="PF16439">
    <property type="entry name" value="DUF5036"/>
    <property type="match status" value="1"/>
</dbReference>
<evidence type="ECO:0000313" key="13">
    <source>
        <dbReference type="Proteomes" id="UP000286260"/>
    </source>
</evidence>
<keyword evidence="1" id="KW-0732">Signal</keyword>
<dbReference type="Proteomes" id="UP000286260">
    <property type="component" value="Unassembled WGS sequence"/>
</dbReference>
<evidence type="ECO:0000313" key="10">
    <source>
        <dbReference type="Proteomes" id="UP000261088"/>
    </source>
</evidence>
<dbReference type="RefSeq" id="WP_005639739.1">
    <property type="nucleotide sequence ID" value="NZ_BAABYG010000001.1"/>
</dbReference>
<comment type="caution">
    <text evidence="9">The sequence shown here is derived from an EMBL/GenBank/DDBJ whole genome shotgun (WGS) entry which is preliminary data.</text>
</comment>
<feature type="chain" id="PRO_5044584898" evidence="1">
    <location>
        <begin position="21"/>
        <end position="237"/>
    </location>
</feature>
<dbReference type="GeneID" id="49203725"/>
<evidence type="ECO:0000313" key="8">
    <source>
        <dbReference type="EMBL" id="RHC89419.1"/>
    </source>
</evidence>
<dbReference type="EMBL" id="WNCN01000015">
    <property type="protein sequence ID" value="MTU40197.1"/>
    <property type="molecule type" value="Genomic_DNA"/>
</dbReference>
<reference evidence="10 11" key="1">
    <citation type="submission" date="2018-08" db="EMBL/GenBank/DDBJ databases">
        <title>A genome reference for cultivated species of the human gut microbiota.</title>
        <authorList>
            <person name="Zou Y."/>
            <person name="Xue W."/>
            <person name="Luo G."/>
        </authorList>
    </citation>
    <scope>NUCLEOTIDE SEQUENCE [LARGE SCALE GENOMIC DNA]</scope>
    <source>
        <strain evidence="9 11">AM16-50</strain>
        <strain evidence="8 13">AM34-17</strain>
        <strain evidence="7 12">AM50-15</strain>
        <strain evidence="6 10">OM05-11AA</strain>
    </source>
</reference>
<dbReference type="EMBL" id="QSII01000002">
    <property type="protein sequence ID" value="RHC89419.1"/>
    <property type="molecule type" value="Genomic_DNA"/>
</dbReference>
<dbReference type="EMBL" id="BQNZ01000002">
    <property type="protein sequence ID" value="GKH72486.1"/>
    <property type="molecule type" value="Genomic_DNA"/>
</dbReference>
<dbReference type="Proteomes" id="UP001055114">
    <property type="component" value="Unassembled WGS sequence"/>
</dbReference>
<dbReference type="AlphaFoldDB" id="A0A355VNF6"/>
<evidence type="ECO:0000313" key="6">
    <source>
        <dbReference type="EMBL" id="RGN52907.1"/>
    </source>
</evidence>
<evidence type="ECO:0000313" key="11">
    <source>
        <dbReference type="Proteomes" id="UP000283732"/>
    </source>
</evidence>
<dbReference type="Proteomes" id="UP000283732">
    <property type="component" value="Unassembled WGS sequence"/>
</dbReference>
<dbReference type="Proteomes" id="UP000437446">
    <property type="component" value="Unassembled WGS sequence"/>
</dbReference>
<dbReference type="InterPro" id="IPR032217">
    <property type="entry name" value="DUF5036"/>
</dbReference>
<dbReference type="EMBL" id="QSEF01000007">
    <property type="protein sequence ID" value="RGZ49461.1"/>
    <property type="molecule type" value="Genomic_DNA"/>
</dbReference>
<accession>A0A355VNF6</accession>
<evidence type="ECO:0000313" key="3">
    <source>
        <dbReference type="EMBL" id="MTU27808.1"/>
    </source>
</evidence>